<feature type="repeat" description="ANK" evidence="3">
    <location>
        <begin position="265"/>
        <end position="297"/>
    </location>
</feature>
<accession>A0AAN9BJG2</accession>
<feature type="repeat" description="ANK" evidence="3">
    <location>
        <begin position="332"/>
        <end position="364"/>
    </location>
</feature>
<evidence type="ECO:0000313" key="6">
    <source>
        <dbReference type="Proteomes" id="UP001374579"/>
    </source>
</evidence>
<proteinExistence type="predicted"/>
<dbReference type="PANTHER" id="PTHR24198">
    <property type="entry name" value="ANKYRIN REPEAT AND PROTEIN KINASE DOMAIN-CONTAINING PROTEIN"/>
    <property type="match status" value="1"/>
</dbReference>
<dbReference type="SMART" id="SM00248">
    <property type="entry name" value="ANK"/>
    <property type="match status" value="13"/>
</dbReference>
<dbReference type="EMBL" id="JBAMIC010000008">
    <property type="protein sequence ID" value="KAK7104260.1"/>
    <property type="molecule type" value="Genomic_DNA"/>
</dbReference>
<dbReference type="PANTHER" id="PTHR24198:SF165">
    <property type="entry name" value="ANKYRIN REPEAT-CONTAINING PROTEIN-RELATED"/>
    <property type="match status" value="1"/>
</dbReference>
<dbReference type="Pfam" id="PF12796">
    <property type="entry name" value="Ank_2"/>
    <property type="match status" value="3"/>
</dbReference>
<protein>
    <submittedName>
        <fullName evidence="5">Uncharacterized protein</fullName>
    </submittedName>
</protein>
<feature type="repeat" description="ANK" evidence="3">
    <location>
        <begin position="160"/>
        <end position="192"/>
    </location>
</feature>
<feature type="repeat" description="ANK" evidence="3">
    <location>
        <begin position="194"/>
        <end position="226"/>
    </location>
</feature>
<dbReference type="PROSITE" id="PS50297">
    <property type="entry name" value="ANK_REP_REGION"/>
    <property type="match status" value="8"/>
</dbReference>
<feature type="repeat" description="ANK" evidence="3">
    <location>
        <begin position="456"/>
        <end position="488"/>
    </location>
</feature>
<dbReference type="PRINTS" id="PR01415">
    <property type="entry name" value="ANKYRIN"/>
</dbReference>
<gene>
    <name evidence="5" type="ORF">V1264_019010</name>
</gene>
<keyword evidence="1" id="KW-0677">Repeat</keyword>
<keyword evidence="2 3" id="KW-0040">ANK repeat</keyword>
<evidence type="ECO:0000256" key="2">
    <source>
        <dbReference type="ARBA" id="ARBA00023043"/>
    </source>
</evidence>
<evidence type="ECO:0000256" key="1">
    <source>
        <dbReference type="ARBA" id="ARBA00022737"/>
    </source>
</evidence>
<dbReference type="InterPro" id="IPR036770">
    <property type="entry name" value="Ankyrin_rpt-contain_sf"/>
</dbReference>
<feature type="repeat" description="ANK" evidence="3">
    <location>
        <begin position="489"/>
        <end position="511"/>
    </location>
</feature>
<dbReference type="InterPro" id="IPR002110">
    <property type="entry name" value="Ankyrin_rpt"/>
</dbReference>
<evidence type="ECO:0000313" key="5">
    <source>
        <dbReference type="EMBL" id="KAK7104260.1"/>
    </source>
</evidence>
<dbReference type="Pfam" id="PF00023">
    <property type="entry name" value="Ank"/>
    <property type="match status" value="3"/>
</dbReference>
<dbReference type="Gene3D" id="1.25.40.20">
    <property type="entry name" value="Ankyrin repeat-containing domain"/>
    <property type="match status" value="5"/>
</dbReference>
<dbReference type="SUPFAM" id="SSF48403">
    <property type="entry name" value="Ankyrin repeat"/>
    <property type="match status" value="2"/>
</dbReference>
<keyword evidence="6" id="KW-1185">Reference proteome</keyword>
<evidence type="ECO:0000256" key="3">
    <source>
        <dbReference type="PROSITE-ProRule" id="PRU00023"/>
    </source>
</evidence>
<feature type="repeat" description="ANK" evidence="3">
    <location>
        <begin position="93"/>
        <end position="125"/>
    </location>
</feature>
<feature type="region of interest" description="Disordered" evidence="4">
    <location>
        <begin position="410"/>
        <end position="434"/>
    </location>
</feature>
<name>A0AAN9BJG2_9CAEN</name>
<feature type="repeat" description="ANK" evidence="3">
    <location>
        <begin position="365"/>
        <end position="397"/>
    </location>
</feature>
<evidence type="ECO:0000256" key="4">
    <source>
        <dbReference type="SAM" id="MobiDB-lite"/>
    </source>
</evidence>
<dbReference type="PROSITE" id="PS50088">
    <property type="entry name" value="ANK_REPEAT"/>
    <property type="match status" value="9"/>
</dbReference>
<dbReference type="AlphaFoldDB" id="A0AAN9BJG2"/>
<feature type="repeat" description="ANK" evidence="3">
    <location>
        <begin position="523"/>
        <end position="555"/>
    </location>
</feature>
<organism evidence="5 6">
    <name type="scientific">Littorina saxatilis</name>
    <dbReference type="NCBI Taxonomy" id="31220"/>
    <lineage>
        <taxon>Eukaryota</taxon>
        <taxon>Metazoa</taxon>
        <taxon>Spiralia</taxon>
        <taxon>Lophotrochozoa</taxon>
        <taxon>Mollusca</taxon>
        <taxon>Gastropoda</taxon>
        <taxon>Caenogastropoda</taxon>
        <taxon>Littorinimorpha</taxon>
        <taxon>Littorinoidea</taxon>
        <taxon>Littorinidae</taxon>
        <taxon>Littorina</taxon>
    </lineage>
</organism>
<comment type="caution">
    <text evidence="5">The sequence shown here is derived from an EMBL/GenBank/DDBJ whole genome shotgun (WGS) entry which is preliminary data.</text>
</comment>
<dbReference type="Proteomes" id="UP001374579">
    <property type="component" value="Unassembled WGS sequence"/>
</dbReference>
<reference evidence="5 6" key="1">
    <citation type="submission" date="2024-02" db="EMBL/GenBank/DDBJ databases">
        <title>Chromosome-scale genome assembly of the rough periwinkle Littorina saxatilis.</title>
        <authorList>
            <person name="De Jode A."/>
            <person name="Faria R."/>
            <person name="Formenti G."/>
            <person name="Sims Y."/>
            <person name="Smith T.P."/>
            <person name="Tracey A."/>
            <person name="Wood J.M.D."/>
            <person name="Zagrodzka Z.B."/>
            <person name="Johannesson K."/>
            <person name="Butlin R.K."/>
            <person name="Leder E.H."/>
        </authorList>
    </citation>
    <scope>NUCLEOTIDE SEQUENCE [LARGE SCALE GENOMIC DNA]</scope>
    <source>
        <strain evidence="5">Snail1</strain>
        <tissue evidence="5">Muscle</tissue>
    </source>
</reference>
<sequence>MADDESLKFAECVRTFNWQELSLLLRDVGPKRTEQLVTSLVDPEKHATAIIVCARSDEDRGGGEEDGQGVVGMLETCQVLVKHGTDLNHRDRGGRTALHWAVGSGKTQLTALLLSLGTDVGSTDNVGHTALHTAICTGNQACVALLLQHDRQVLDEGDAHGTPPLTLAVQQSHLDICRQLLEAGADVTAQEVQTLRTPLHYALYLKNLDIFTLLLSYKPNLQVIDHRGTTVVHRCCAVKETDYLAHVLGSDCEHVSDVINMEDNEGATPVIIACQNDSVDSLQLLLDRGANVNTKDMHGRTSLHHCVENHDTLCAELLLKTDPSLLSTTDSEGLTPLHMAVIAGSVPLIRLLLKRGASLQCRDQEEHTVAHWATVCGHATVLDVLLEYGADLSVADKHQAYPVHYAAQMTKTPGDGEESGGEASGSEGGSASSGTNTKLLTKLLAHKVSPEVRDKDERTPIIWAASAGNAEACRVLVDAGADVNSADKDGLSALHCAASRGHDECVRTLVRTCEALVDPVDKNQCTPLFYATTLGHELCAKALLDMGADPNHTDTRGRT</sequence>